<sequence>MLKGDSVEELPKSPSSEDLEDFTLDLGAEESKREDTEKTNRSLKPSVPMETLKDQFSEVLEEASDHENMPDYIQSLAKSNKKLYDMPPEEARLEMNKLVHLHKLAQKKYAEQNVKVLARFFVEDEDTGTKYPGLNSWAHLAGERSNLPDEDIRQSANQHMKYGHDVPGKEGIMKNSPFVSTTEDLGMALLADSKYNKMRNMARMTSRVDAPGDHRKTDLRKQMMMKKGGLMTAPSEQVGGQYYSERIDRLIYGHGSEEMNRNLMNQAPVANKLAFIGVNSEADHLYTPQDIQSDPMDCCTLEAENTVYAPDQDLNELALHIQDNSMVGLKNGNKL</sequence>
<comment type="caution">
    <text evidence="2">The sequence shown here is derived from an EMBL/GenBank/DDBJ whole genome shotgun (WGS) entry which is preliminary data.</text>
</comment>
<feature type="compositionally biased region" description="Basic and acidic residues" evidence="1">
    <location>
        <begin position="1"/>
        <end position="11"/>
    </location>
</feature>
<proteinExistence type="predicted"/>
<feature type="region of interest" description="Disordered" evidence="1">
    <location>
        <begin position="1"/>
        <end position="47"/>
    </location>
</feature>
<evidence type="ECO:0000313" key="3">
    <source>
        <dbReference type="Proteomes" id="UP001596378"/>
    </source>
</evidence>
<evidence type="ECO:0000313" key="2">
    <source>
        <dbReference type="EMBL" id="MFC7148447.1"/>
    </source>
</evidence>
<dbReference type="RefSeq" id="WP_378050034.1">
    <property type="nucleotide sequence ID" value="NZ_JBHMDN010000023.1"/>
</dbReference>
<dbReference type="EMBL" id="JBHTAI010000004">
    <property type="protein sequence ID" value="MFC7148447.1"/>
    <property type="molecule type" value="Genomic_DNA"/>
</dbReference>
<feature type="compositionally biased region" description="Basic and acidic residues" evidence="1">
    <location>
        <begin position="29"/>
        <end position="40"/>
    </location>
</feature>
<organism evidence="2 3">
    <name type="scientific">Cohnella cellulosilytica</name>
    <dbReference type="NCBI Taxonomy" id="986710"/>
    <lineage>
        <taxon>Bacteria</taxon>
        <taxon>Bacillati</taxon>
        <taxon>Bacillota</taxon>
        <taxon>Bacilli</taxon>
        <taxon>Bacillales</taxon>
        <taxon>Paenibacillaceae</taxon>
        <taxon>Cohnella</taxon>
    </lineage>
</organism>
<protein>
    <submittedName>
        <fullName evidence="2">Uncharacterized protein</fullName>
    </submittedName>
</protein>
<name>A0ABW2F5H7_9BACL</name>
<keyword evidence="3" id="KW-1185">Reference proteome</keyword>
<reference evidence="3" key="1">
    <citation type="journal article" date="2019" name="Int. J. Syst. Evol. Microbiol.">
        <title>The Global Catalogue of Microorganisms (GCM) 10K type strain sequencing project: providing services to taxonomists for standard genome sequencing and annotation.</title>
        <authorList>
            <consortium name="The Broad Institute Genomics Platform"/>
            <consortium name="The Broad Institute Genome Sequencing Center for Infectious Disease"/>
            <person name="Wu L."/>
            <person name="Ma J."/>
        </authorList>
    </citation>
    <scope>NUCLEOTIDE SEQUENCE [LARGE SCALE GENOMIC DNA]</scope>
    <source>
        <strain evidence="3">KCTC 12907</strain>
    </source>
</reference>
<dbReference type="Proteomes" id="UP001596378">
    <property type="component" value="Unassembled WGS sequence"/>
</dbReference>
<gene>
    <name evidence="2" type="ORF">ACFQMJ_07920</name>
</gene>
<evidence type="ECO:0000256" key="1">
    <source>
        <dbReference type="SAM" id="MobiDB-lite"/>
    </source>
</evidence>
<accession>A0ABW2F5H7</accession>